<evidence type="ECO:0000313" key="4">
    <source>
        <dbReference type="Proteomes" id="UP000637267"/>
    </source>
</evidence>
<dbReference type="InterPro" id="IPR014833">
    <property type="entry name" value="TnsA_N"/>
</dbReference>
<dbReference type="EMBL" id="BMLX01000003">
    <property type="protein sequence ID" value="GGP22265.1"/>
    <property type="molecule type" value="Genomic_DNA"/>
</dbReference>
<dbReference type="Proteomes" id="UP000637267">
    <property type="component" value="Unassembled WGS sequence"/>
</dbReference>
<feature type="domain" description="TnsA endonuclease N-terminal" evidence="2">
    <location>
        <begin position="59"/>
        <end position="137"/>
    </location>
</feature>
<protein>
    <recommendedName>
        <fullName evidence="2">TnsA endonuclease N-terminal domain-containing protein</fullName>
    </recommendedName>
</protein>
<proteinExistence type="predicted"/>
<comment type="caution">
    <text evidence="3">The sequence shown here is derived from an EMBL/GenBank/DDBJ whole genome shotgun (WGS) entry which is preliminary data.</text>
</comment>
<name>A0ABQ2PA93_9NEIS</name>
<evidence type="ECO:0000313" key="3">
    <source>
        <dbReference type="EMBL" id="GGP22265.1"/>
    </source>
</evidence>
<organism evidence="3 4">
    <name type="scientific">Silvimonas iriomotensis</name>
    <dbReference type="NCBI Taxonomy" id="449662"/>
    <lineage>
        <taxon>Bacteria</taxon>
        <taxon>Pseudomonadati</taxon>
        <taxon>Pseudomonadota</taxon>
        <taxon>Betaproteobacteria</taxon>
        <taxon>Neisseriales</taxon>
        <taxon>Chitinibacteraceae</taxon>
        <taxon>Silvimonas</taxon>
    </lineage>
</organism>
<sequence>MPKVRTRNARKTRQAARQVVRLNPHRSIVTGHLPGLAPYPLAWESYLEQIAAKLLSVCHDVKSIATQPTVLEIHTAERSRKYYPDLLLKLETQGELESILVEIKPLAVLVSEPTLTRLLQVADECLNQGIRFCILTDDQIYAGPNRQNALLLWRYMKGAMPPADRVERLSRCLERGGPMQIQQLLDTADVDLVDVYTLLAKRQLTFSSNEIINRRALVALPAQTGGLRYADIQAAGRYGDLVEAVALGRRPPDWRILEAQTLQRRPRSSAGVFSAVGGFSGGTPLRDLRPEESTPRSAWAGGGISFDRGLSPLVSDEE</sequence>
<accession>A0ABQ2PA93</accession>
<keyword evidence="4" id="KW-1185">Reference proteome</keyword>
<dbReference type="RefSeq" id="WP_188692382.1">
    <property type="nucleotide sequence ID" value="NZ_BMLX01000003.1"/>
</dbReference>
<feature type="region of interest" description="Disordered" evidence="1">
    <location>
        <begin position="283"/>
        <end position="318"/>
    </location>
</feature>
<gene>
    <name evidence="3" type="ORF">GCM10010970_24370</name>
</gene>
<evidence type="ECO:0000256" key="1">
    <source>
        <dbReference type="SAM" id="MobiDB-lite"/>
    </source>
</evidence>
<reference evidence="4" key="1">
    <citation type="journal article" date="2019" name="Int. J. Syst. Evol. Microbiol.">
        <title>The Global Catalogue of Microorganisms (GCM) 10K type strain sequencing project: providing services to taxonomists for standard genome sequencing and annotation.</title>
        <authorList>
            <consortium name="The Broad Institute Genomics Platform"/>
            <consortium name="The Broad Institute Genome Sequencing Center for Infectious Disease"/>
            <person name="Wu L."/>
            <person name="Ma J."/>
        </authorList>
    </citation>
    <scope>NUCLEOTIDE SEQUENCE [LARGE SCALE GENOMIC DNA]</scope>
    <source>
        <strain evidence="4">CGMCC 1.8859</strain>
    </source>
</reference>
<dbReference type="Pfam" id="PF08722">
    <property type="entry name" value="Tn7_TnsA-like_N"/>
    <property type="match status" value="1"/>
</dbReference>
<evidence type="ECO:0000259" key="2">
    <source>
        <dbReference type="Pfam" id="PF08722"/>
    </source>
</evidence>